<dbReference type="EMBL" id="JAGINX010000001">
    <property type="protein sequence ID" value="MBP2319438.1"/>
    <property type="molecule type" value="Genomic_DNA"/>
</dbReference>
<accession>A0ABS4T4V2</accession>
<keyword evidence="1" id="KW-0812">Transmembrane</keyword>
<dbReference type="Proteomes" id="UP001519331">
    <property type="component" value="Unassembled WGS sequence"/>
</dbReference>
<gene>
    <name evidence="2" type="ORF">JOF45_002457</name>
</gene>
<reference evidence="2 3" key="1">
    <citation type="submission" date="2021-03" db="EMBL/GenBank/DDBJ databases">
        <title>Sequencing the genomes of 1000 actinobacteria strains.</title>
        <authorList>
            <person name="Klenk H.-P."/>
        </authorList>
    </citation>
    <scope>NUCLEOTIDE SEQUENCE [LARGE SCALE GENOMIC DNA]</scope>
    <source>
        <strain evidence="2 3">DSM 12544</strain>
    </source>
</reference>
<keyword evidence="3" id="KW-1185">Reference proteome</keyword>
<evidence type="ECO:0000256" key="1">
    <source>
        <dbReference type="SAM" id="Phobius"/>
    </source>
</evidence>
<comment type="caution">
    <text evidence="2">The sequence shown here is derived from an EMBL/GenBank/DDBJ whole genome shotgun (WGS) entry which is preliminary data.</text>
</comment>
<keyword evidence="1" id="KW-0472">Membrane</keyword>
<dbReference type="RefSeq" id="WP_210050749.1">
    <property type="nucleotide sequence ID" value="NZ_JAGINX010000001.1"/>
</dbReference>
<evidence type="ECO:0000313" key="3">
    <source>
        <dbReference type="Proteomes" id="UP001519331"/>
    </source>
</evidence>
<evidence type="ECO:0000313" key="2">
    <source>
        <dbReference type="EMBL" id="MBP2319438.1"/>
    </source>
</evidence>
<feature type="transmembrane region" description="Helical" evidence="1">
    <location>
        <begin position="20"/>
        <end position="41"/>
    </location>
</feature>
<keyword evidence="1" id="KW-1133">Transmembrane helix</keyword>
<sequence>MSSQVPADRQVTVRPTPKLVPFLVAGVLVALVAAVVVVLITGPAEDYALAASIGYLTLVLSLATVSVAAGIWLFLERRSRRRTRTYSATRSQNDPS</sequence>
<proteinExistence type="predicted"/>
<name>A0ABS4T4V2_9MICC</name>
<organism evidence="2 3">
    <name type="scientific">Nesterenkonia lacusekhoensis</name>
    <dbReference type="NCBI Taxonomy" id="150832"/>
    <lineage>
        <taxon>Bacteria</taxon>
        <taxon>Bacillati</taxon>
        <taxon>Actinomycetota</taxon>
        <taxon>Actinomycetes</taxon>
        <taxon>Micrococcales</taxon>
        <taxon>Micrococcaceae</taxon>
        <taxon>Nesterenkonia</taxon>
    </lineage>
</organism>
<feature type="transmembrane region" description="Helical" evidence="1">
    <location>
        <begin position="53"/>
        <end position="75"/>
    </location>
</feature>
<protein>
    <submittedName>
        <fullName evidence="2">Membrane protein YedE/YeeE</fullName>
    </submittedName>
</protein>